<accession>A0A6L2ZNJ6</accession>
<comment type="caution">
    <text evidence="1">The sequence shown here is derived from an EMBL/GenBank/DDBJ whole genome shotgun (WGS) entry which is preliminary data.</text>
</comment>
<dbReference type="EMBL" id="BLXO01000002">
    <property type="protein sequence ID" value="GFN45990.1"/>
    <property type="molecule type" value="Genomic_DNA"/>
</dbReference>
<protein>
    <submittedName>
        <fullName evidence="1">Uncharacterized protein</fullName>
    </submittedName>
</protein>
<sequence>MKGEGYIPTVLEVAFGCQAVRPMSVDNYVIRRTLAANNAAASKTKGIYTDN</sequence>
<organism evidence="1 2">
    <name type="scientific">Candidatus Regiella insecticola</name>
    <dbReference type="NCBI Taxonomy" id="138073"/>
    <lineage>
        <taxon>Bacteria</taxon>
        <taxon>Pseudomonadati</taxon>
        <taxon>Pseudomonadota</taxon>
        <taxon>Gammaproteobacteria</taxon>
        <taxon>Enterobacterales</taxon>
        <taxon>Enterobacteriaceae</taxon>
        <taxon>aphid secondary symbionts</taxon>
        <taxon>Candidatus Regiella</taxon>
    </lineage>
</organism>
<dbReference type="Proteomes" id="UP000504714">
    <property type="component" value="Unassembled WGS sequence"/>
</dbReference>
<evidence type="ECO:0000313" key="2">
    <source>
        <dbReference type="Proteomes" id="UP000504714"/>
    </source>
</evidence>
<gene>
    <name evidence="1" type="ORF">RINTU1_13850</name>
</gene>
<reference evidence="1 2" key="1">
    <citation type="submission" date="2020-06" db="EMBL/GenBank/DDBJ databases">
        <title>The genome sequence of Candidatus Regiella insecticola strain Tut.</title>
        <authorList>
            <person name="Nikoh N."/>
            <person name="Tsuchida T."/>
            <person name="Koga R."/>
            <person name="Oshima K."/>
            <person name="Hattori M."/>
            <person name="Fukatsu T."/>
        </authorList>
    </citation>
    <scope>NUCLEOTIDE SEQUENCE [LARGE SCALE GENOMIC DNA]</scope>
    <source>
        <strain evidence="1 2">Tut</strain>
    </source>
</reference>
<dbReference type="AlphaFoldDB" id="A0A6L2ZNJ6"/>
<name>A0A6L2ZNJ6_9ENTR</name>
<proteinExistence type="predicted"/>
<evidence type="ECO:0000313" key="1">
    <source>
        <dbReference type="EMBL" id="GFN45990.1"/>
    </source>
</evidence>